<dbReference type="SUPFAM" id="SSF50129">
    <property type="entry name" value="GroES-like"/>
    <property type="match status" value="1"/>
</dbReference>
<dbReference type="CDD" id="cd05282">
    <property type="entry name" value="ETR_like"/>
    <property type="match status" value="1"/>
</dbReference>
<sequence length="341" mass="34919">MAENKAVKLSSFDIGNPTSTMTVVSGPRPAPGPGEVLVRLTLRPVNPADMFAIMGVYPGFTPDPASFPAVPGLEGVGVVAENGAGAGKFAVGQRVSGAPFTSVQGGGGTWQQYIVAREADLVPVPDAVGDEAAASWYINPVTVYGMLEALAVPPGEYLLQTAAGSVLGRQIIQLARHRGIKTINVVRRQELADELKSLGVDEAVVSSDGAGLADAVKAATGGSLAYAAIDCVGGDLFAAVAGAVRNAGTVIIYGAMSGLTASFSIPDPLFRGVTIRGYWINNHIGSLSADEKAQVFDAVMQLLADKVITPYAGQRFPLDKVADAIGVATSAARGGKVLLEG</sequence>
<reference evidence="4 5" key="1">
    <citation type="journal article" date="2010" name="Plant Cell">
        <title>The Chlorella variabilis NC64A genome reveals adaptation to photosymbiosis, coevolution with viruses, and cryptic sex.</title>
        <authorList>
            <person name="Blanc G."/>
            <person name="Duncan G."/>
            <person name="Agarkova I."/>
            <person name="Borodovsky M."/>
            <person name="Gurnon J."/>
            <person name="Kuo A."/>
            <person name="Lindquist E."/>
            <person name="Lucas S."/>
            <person name="Pangilinan J."/>
            <person name="Polle J."/>
            <person name="Salamov A."/>
            <person name="Terry A."/>
            <person name="Yamada T."/>
            <person name="Dunigan D.D."/>
            <person name="Grigoriev I.V."/>
            <person name="Claverie J.M."/>
            <person name="Van Etten J.L."/>
        </authorList>
    </citation>
    <scope>NUCLEOTIDE SEQUENCE [LARGE SCALE GENOMIC DNA]</scope>
    <source>
        <strain evidence="4 5">NC64A</strain>
    </source>
</reference>
<dbReference type="KEGG" id="cvr:CHLNCDRAFT_59525"/>
<dbReference type="OMA" id="PPTAWIM"/>
<dbReference type="InterPro" id="IPR013154">
    <property type="entry name" value="ADH-like_N"/>
</dbReference>
<name>E1Z1W0_CHLVA</name>
<dbReference type="Proteomes" id="UP000008141">
    <property type="component" value="Unassembled WGS sequence"/>
</dbReference>
<evidence type="ECO:0000256" key="2">
    <source>
        <dbReference type="ARBA" id="ARBA00023002"/>
    </source>
</evidence>
<protein>
    <recommendedName>
        <fullName evidence="3">Enoyl reductase (ER) domain-containing protein</fullName>
    </recommendedName>
</protein>
<organism evidence="5">
    <name type="scientific">Chlorella variabilis</name>
    <name type="common">Green alga</name>
    <dbReference type="NCBI Taxonomy" id="554065"/>
    <lineage>
        <taxon>Eukaryota</taxon>
        <taxon>Viridiplantae</taxon>
        <taxon>Chlorophyta</taxon>
        <taxon>core chlorophytes</taxon>
        <taxon>Trebouxiophyceae</taxon>
        <taxon>Chlorellales</taxon>
        <taxon>Chlorellaceae</taxon>
        <taxon>Chlorella clade</taxon>
        <taxon>Chlorella</taxon>
    </lineage>
</organism>
<dbReference type="InParanoid" id="E1Z1W0"/>
<dbReference type="Pfam" id="PF08240">
    <property type="entry name" value="ADH_N"/>
    <property type="match status" value="1"/>
</dbReference>
<gene>
    <name evidence="4" type="ORF">CHLNCDRAFT_59525</name>
</gene>
<dbReference type="PANTHER" id="PTHR48106:SF2">
    <property type="entry name" value="ZN2+-BINDING DEHYDROGENASE"/>
    <property type="match status" value="1"/>
</dbReference>
<dbReference type="InterPro" id="IPR013149">
    <property type="entry name" value="ADH-like_C"/>
</dbReference>
<keyword evidence="1" id="KW-0521">NADP</keyword>
<dbReference type="STRING" id="554065.E1Z1W0"/>
<dbReference type="SUPFAM" id="SSF51735">
    <property type="entry name" value="NAD(P)-binding Rossmann-fold domains"/>
    <property type="match status" value="1"/>
</dbReference>
<evidence type="ECO:0000313" key="4">
    <source>
        <dbReference type="EMBL" id="EFN59884.1"/>
    </source>
</evidence>
<dbReference type="SMART" id="SM00829">
    <property type="entry name" value="PKS_ER"/>
    <property type="match status" value="1"/>
</dbReference>
<dbReference type="PANTHER" id="PTHR48106">
    <property type="entry name" value="QUINONE OXIDOREDUCTASE PIG3-RELATED"/>
    <property type="match status" value="1"/>
</dbReference>
<dbReference type="Pfam" id="PF00107">
    <property type="entry name" value="ADH_zinc_N"/>
    <property type="match status" value="1"/>
</dbReference>
<dbReference type="InterPro" id="IPR011032">
    <property type="entry name" value="GroES-like_sf"/>
</dbReference>
<dbReference type="GeneID" id="17359118"/>
<dbReference type="InterPro" id="IPR020843">
    <property type="entry name" value="ER"/>
</dbReference>
<dbReference type="OrthoDB" id="7482721at2759"/>
<feature type="domain" description="Enoyl reductase (ER)" evidence="3">
    <location>
        <begin position="16"/>
        <end position="339"/>
    </location>
</feature>
<dbReference type="AlphaFoldDB" id="E1Z1W0"/>
<proteinExistence type="predicted"/>
<dbReference type="eggNOG" id="KOG0025">
    <property type="taxonomic scope" value="Eukaryota"/>
</dbReference>
<evidence type="ECO:0000256" key="1">
    <source>
        <dbReference type="ARBA" id="ARBA00022857"/>
    </source>
</evidence>
<accession>E1Z1W0</accession>
<dbReference type="Gene3D" id="3.90.180.10">
    <property type="entry name" value="Medium-chain alcohol dehydrogenases, catalytic domain"/>
    <property type="match status" value="1"/>
</dbReference>
<evidence type="ECO:0000259" key="3">
    <source>
        <dbReference type="SMART" id="SM00829"/>
    </source>
</evidence>
<keyword evidence="2" id="KW-0560">Oxidoreductase</keyword>
<dbReference type="RefSeq" id="XP_005851986.1">
    <property type="nucleotide sequence ID" value="XM_005851924.1"/>
</dbReference>
<dbReference type="Gene3D" id="3.40.50.720">
    <property type="entry name" value="NAD(P)-binding Rossmann-like Domain"/>
    <property type="match status" value="1"/>
</dbReference>
<dbReference type="EMBL" id="GL433835">
    <property type="protein sequence ID" value="EFN59884.1"/>
    <property type="molecule type" value="Genomic_DNA"/>
</dbReference>
<dbReference type="GO" id="GO:0070402">
    <property type="term" value="F:NADPH binding"/>
    <property type="evidence" value="ECO:0007669"/>
    <property type="project" value="TreeGrafter"/>
</dbReference>
<keyword evidence="5" id="KW-1185">Reference proteome</keyword>
<dbReference type="GO" id="GO:0016651">
    <property type="term" value="F:oxidoreductase activity, acting on NAD(P)H"/>
    <property type="evidence" value="ECO:0007669"/>
    <property type="project" value="TreeGrafter"/>
</dbReference>
<dbReference type="InterPro" id="IPR036291">
    <property type="entry name" value="NAD(P)-bd_dom_sf"/>
</dbReference>
<evidence type="ECO:0000313" key="5">
    <source>
        <dbReference type="Proteomes" id="UP000008141"/>
    </source>
</evidence>